<dbReference type="PANTHER" id="PTHR43022:SF1">
    <property type="entry name" value="PROTEIN SMF"/>
    <property type="match status" value="1"/>
</dbReference>
<dbReference type="EMBL" id="AENN01000015">
    <property type="protein sequence ID" value="EFR31114.1"/>
    <property type="molecule type" value="Genomic_DNA"/>
</dbReference>
<keyword evidence="4" id="KW-1185">Reference proteome</keyword>
<evidence type="ECO:0000256" key="1">
    <source>
        <dbReference type="ARBA" id="ARBA00006525"/>
    </source>
</evidence>
<dbReference type="InterPro" id="IPR003488">
    <property type="entry name" value="DprA"/>
</dbReference>
<dbReference type="NCBIfam" id="TIGR00732">
    <property type="entry name" value="dprA"/>
    <property type="match status" value="1"/>
</dbReference>
<comment type="caution">
    <text evidence="3">The sequence shown here is derived from an EMBL/GenBank/DDBJ whole genome shotgun (WGS) entry which is preliminary data.</text>
</comment>
<dbReference type="PANTHER" id="PTHR43022">
    <property type="entry name" value="PROTEIN SMF"/>
    <property type="match status" value="1"/>
</dbReference>
<evidence type="ECO:0000259" key="2">
    <source>
        <dbReference type="Pfam" id="PF02481"/>
    </source>
</evidence>
<evidence type="ECO:0000313" key="3">
    <source>
        <dbReference type="EMBL" id="EFR31114.1"/>
    </source>
</evidence>
<dbReference type="Pfam" id="PF02481">
    <property type="entry name" value="DNA_processg_A"/>
    <property type="match status" value="1"/>
</dbReference>
<organism evidence="3 4">
    <name type="scientific">Eremococcus coleocola ACS-139-V-Col8</name>
    <dbReference type="NCBI Taxonomy" id="908337"/>
    <lineage>
        <taxon>Bacteria</taxon>
        <taxon>Bacillati</taxon>
        <taxon>Bacillota</taxon>
        <taxon>Bacilli</taxon>
        <taxon>Lactobacillales</taxon>
        <taxon>Aerococcaceae</taxon>
        <taxon>Eremococcus</taxon>
    </lineage>
</organism>
<name>E4KQ26_9LACT</name>
<dbReference type="InterPro" id="IPR057666">
    <property type="entry name" value="DrpA_SLOG"/>
</dbReference>
<dbReference type="RefSeq" id="WP_006418317.1">
    <property type="nucleotide sequence ID" value="NZ_AENN01000015.1"/>
</dbReference>
<dbReference type="eggNOG" id="COG0758">
    <property type="taxonomic scope" value="Bacteria"/>
</dbReference>
<gene>
    <name evidence="3" type="primary">dprA</name>
    <name evidence="3" type="ORF">HMPREF9257_1179</name>
</gene>
<sequence>MFINSKFQILCLRKAGWTYHQELAYFKQLIKLNLLEKELSLLEAQEIYASLNFRHKPLNPFIRTKFNYEHLNQLSQQSLFILDEDFPHAWQQLAQPPLLVFFRGYRDLLKQRLISIVGTRSVTNYGKCVLPLLINKILNKNWKIVSGMAQGVDQICHAHAMVYGPMSTIAIIATGFKQVYPKNHEEFQTKLGQKHLLLSEYLPDQKAKRHHFIMRNRLVAGISPVTLVVEAALKSGSLITANYALQANRELLVLPGRMTDQQSAGCNELIKIGAIPIINLQDLSQELDRISTYFYPKFPLV</sequence>
<reference evidence="3 4" key="1">
    <citation type="submission" date="2010-10" db="EMBL/GenBank/DDBJ databases">
        <authorList>
            <person name="Durkin A.S."/>
            <person name="Madupu R."/>
            <person name="Torralba M."/>
            <person name="Gillis M."/>
            <person name="Methe B."/>
            <person name="Sutton G."/>
            <person name="Nelson K.E."/>
        </authorList>
    </citation>
    <scope>NUCLEOTIDE SEQUENCE [LARGE SCALE GENOMIC DNA]</scope>
    <source>
        <strain evidence="3 4">ACS-139-V-Col8</strain>
    </source>
</reference>
<accession>E4KQ26</accession>
<dbReference type="AlphaFoldDB" id="E4KQ26"/>
<proteinExistence type="inferred from homology"/>
<evidence type="ECO:0000313" key="4">
    <source>
        <dbReference type="Proteomes" id="UP000005990"/>
    </source>
</evidence>
<dbReference type="Gene3D" id="3.40.50.450">
    <property type="match status" value="1"/>
</dbReference>
<feature type="domain" description="Smf/DprA SLOG" evidence="2">
    <location>
        <begin position="79"/>
        <end position="287"/>
    </location>
</feature>
<dbReference type="STRING" id="908337.HMPREF9257_1179"/>
<comment type="similarity">
    <text evidence="1">Belongs to the DprA/Smf family.</text>
</comment>
<dbReference type="OrthoDB" id="9785707at2"/>
<dbReference type="GO" id="GO:0009294">
    <property type="term" value="P:DNA-mediated transformation"/>
    <property type="evidence" value="ECO:0007669"/>
    <property type="project" value="InterPro"/>
</dbReference>
<dbReference type="SUPFAM" id="SSF102405">
    <property type="entry name" value="MCP/YpsA-like"/>
    <property type="match status" value="1"/>
</dbReference>
<dbReference type="Proteomes" id="UP000005990">
    <property type="component" value="Unassembled WGS sequence"/>
</dbReference>
<protein>
    <submittedName>
        <fullName evidence="3">DNA protecting protein DprA</fullName>
    </submittedName>
</protein>